<dbReference type="RefSeq" id="WP_322464495.1">
    <property type="nucleotide sequence ID" value="NZ_JAXOJX010000004.1"/>
</dbReference>
<evidence type="ECO:0000256" key="1">
    <source>
        <dbReference type="SAM" id="MobiDB-lite"/>
    </source>
</evidence>
<reference evidence="2 3" key="1">
    <citation type="submission" date="2023-11" db="EMBL/GenBank/DDBJ databases">
        <title>Draft genome of Azohydromonas lata strain H1 (DSM1123), a polyhydroxyalkanoate producer.</title>
        <authorList>
            <person name="Traversa D."/>
            <person name="D'Addabbo P."/>
            <person name="Pazzani C."/>
            <person name="Manzari C."/>
            <person name="Chiara M."/>
            <person name="Scrascia M."/>
        </authorList>
    </citation>
    <scope>NUCLEOTIDE SEQUENCE [LARGE SCALE GENOMIC DNA]</scope>
    <source>
        <strain evidence="2 3">H1</strain>
    </source>
</reference>
<gene>
    <name evidence="2" type="ORF">SM757_04400</name>
</gene>
<protein>
    <submittedName>
        <fullName evidence="2">Uncharacterized protein</fullName>
    </submittedName>
</protein>
<dbReference type="EMBL" id="JAXOJX010000004">
    <property type="protein sequence ID" value="MDZ5455806.1"/>
    <property type="molecule type" value="Genomic_DNA"/>
</dbReference>
<proteinExistence type="predicted"/>
<comment type="caution">
    <text evidence="2">The sequence shown here is derived from an EMBL/GenBank/DDBJ whole genome shotgun (WGS) entry which is preliminary data.</text>
</comment>
<name>A0ABU5I9L6_9BURK</name>
<evidence type="ECO:0000313" key="2">
    <source>
        <dbReference type="EMBL" id="MDZ5455806.1"/>
    </source>
</evidence>
<feature type="region of interest" description="Disordered" evidence="1">
    <location>
        <begin position="54"/>
        <end position="74"/>
    </location>
</feature>
<keyword evidence="3" id="KW-1185">Reference proteome</keyword>
<organism evidence="2 3">
    <name type="scientific">Azohydromonas lata</name>
    <dbReference type="NCBI Taxonomy" id="45677"/>
    <lineage>
        <taxon>Bacteria</taxon>
        <taxon>Pseudomonadati</taxon>
        <taxon>Pseudomonadota</taxon>
        <taxon>Betaproteobacteria</taxon>
        <taxon>Burkholderiales</taxon>
        <taxon>Sphaerotilaceae</taxon>
        <taxon>Azohydromonas</taxon>
    </lineage>
</organism>
<accession>A0ABU5I9L6</accession>
<evidence type="ECO:0000313" key="3">
    <source>
        <dbReference type="Proteomes" id="UP001293718"/>
    </source>
</evidence>
<sequence>MANQYTGYGGEPEQTRLQAMPKLQTLDTTAQTALDDLVWLAVAQSRMPLNAGWGSLSQSSGVEVPQTRHLNCSR</sequence>
<dbReference type="Proteomes" id="UP001293718">
    <property type="component" value="Unassembled WGS sequence"/>
</dbReference>